<dbReference type="EMBL" id="FMWG01000001">
    <property type="protein sequence ID" value="SCZ50189.1"/>
    <property type="molecule type" value="Genomic_DNA"/>
</dbReference>
<feature type="domain" description="Sulfotransferase" evidence="1">
    <location>
        <begin position="11"/>
        <end position="235"/>
    </location>
</feature>
<reference evidence="2 3" key="1">
    <citation type="submission" date="2016-10" db="EMBL/GenBank/DDBJ databases">
        <authorList>
            <person name="de Groot N.N."/>
        </authorList>
    </citation>
    <scope>NUCLEOTIDE SEQUENCE [LARGE SCALE GENOMIC DNA]</scope>
    <source>
        <strain evidence="2 3">U95</strain>
    </source>
</reference>
<dbReference type="STRING" id="1156985.SAMN04488118_101238"/>
<sequence>MSFVPPRILCIGTHHKTGTVWMRRVWRMIGEALDIPFVAIHDPNKFHRIPEMDRVIVANWAAQFAPELFARRDARFLHVIRDPRDVLLSGARYHESTSGRHERFLRQPDPALNGKSYQEHLRGLKTEDEKLEFEMHRMHQRVLDEMMSWPYGHERAFDVRYEDLIEDTECKLFVQALRFFGFNASECDAAREIFFDNSLFGGLSSDSSQGRVAHHVKSGKARQWQNQLPVAVARNYLNRHGNDLISLGYENDHSWINHIGVKQVGTDAHIGEAF</sequence>
<gene>
    <name evidence="2" type="ORF">SAMN04488118_101238</name>
</gene>
<organism evidence="2 3">
    <name type="scientific">Epibacterium ulvae</name>
    <dbReference type="NCBI Taxonomy" id="1156985"/>
    <lineage>
        <taxon>Bacteria</taxon>
        <taxon>Pseudomonadati</taxon>
        <taxon>Pseudomonadota</taxon>
        <taxon>Alphaproteobacteria</taxon>
        <taxon>Rhodobacterales</taxon>
        <taxon>Roseobacteraceae</taxon>
        <taxon>Epibacterium</taxon>
    </lineage>
</organism>
<evidence type="ECO:0000313" key="3">
    <source>
        <dbReference type="Proteomes" id="UP000198767"/>
    </source>
</evidence>
<protein>
    <submittedName>
        <fullName evidence="2">Sulfotransferase domain-containing protein</fullName>
    </submittedName>
</protein>
<name>A0A1G5PM96_9RHOB</name>
<dbReference type="Pfam" id="PF00685">
    <property type="entry name" value="Sulfotransfer_1"/>
    <property type="match status" value="1"/>
</dbReference>
<accession>A0A1G5PM96</accession>
<dbReference type="GO" id="GO:0008146">
    <property type="term" value="F:sulfotransferase activity"/>
    <property type="evidence" value="ECO:0007669"/>
    <property type="project" value="InterPro"/>
</dbReference>
<proteinExistence type="predicted"/>
<dbReference type="AlphaFoldDB" id="A0A1G5PM96"/>
<keyword evidence="2" id="KW-0808">Transferase</keyword>
<dbReference type="RefSeq" id="WP_232716339.1">
    <property type="nucleotide sequence ID" value="NZ_FMWG01000001.1"/>
</dbReference>
<dbReference type="SUPFAM" id="SSF52540">
    <property type="entry name" value="P-loop containing nucleoside triphosphate hydrolases"/>
    <property type="match status" value="1"/>
</dbReference>
<keyword evidence="3" id="KW-1185">Reference proteome</keyword>
<dbReference type="Proteomes" id="UP000198767">
    <property type="component" value="Unassembled WGS sequence"/>
</dbReference>
<evidence type="ECO:0000313" key="2">
    <source>
        <dbReference type="EMBL" id="SCZ50189.1"/>
    </source>
</evidence>
<dbReference type="InterPro" id="IPR027417">
    <property type="entry name" value="P-loop_NTPase"/>
</dbReference>
<dbReference type="InterPro" id="IPR000863">
    <property type="entry name" value="Sulfotransferase_dom"/>
</dbReference>
<dbReference type="Gene3D" id="3.40.50.300">
    <property type="entry name" value="P-loop containing nucleotide triphosphate hydrolases"/>
    <property type="match status" value="1"/>
</dbReference>
<evidence type="ECO:0000259" key="1">
    <source>
        <dbReference type="Pfam" id="PF00685"/>
    </source>
</evidence>